<keyword evidence="3" id="KW-0732">Signal</keyword>
<dbReference type="Proteomes" id="UP001230051">
    <property type="component" value="Unassembled WGS sequence"/>
</dbReference>
<dbReference type="AlphaFoldDB" id="A0AAD8DGF4"/>
<name>A0AAD8DGF4_ACIOX</name>
<evidence type="ECO:0000256" key="3">
    <source>
        <dbReference type="SAM" id="SignalP"/>
    </source>
</evidence>
<dbReference type="PANTHER" id="PTHR19143:SF185">
    <property type="entry name" value="ANGIOPOIETIN-RELATED PROTEIN 5"/>
    <property type="match status" value="1"/>
</dbReference>
<proteinExistence type="predicted"/>
<keyword evidence="6" id="KW-1185">Reference proteome</keyword>
<dbReference type="InterPro" id="IPR036056">
    <property type="entry name" value="Fibrinogen-like_C"/>
</dbReference>
<evidence type="ECO:0000313" key="5">
    <source>
        <dbReference type="EMBL" id="KAK1168219.1"/>
    </source>
</evidence>
<dbReference type="InterPro" id="IPR050373">
    <property type="entry name" value="Fibrinogen_C-term_domain"/>
</dbReference>
<evidence type="ECO:0000256" key="1">
    <source>
        <dbReference type="ARBA" id="ARBA00023157"/>
    </source>
</evidence>
<comment type="caution">
    <text evidence="5">The sequence shown here is derived from an EMBL/GenBank/DDBJ whole genome shotgun (WGS) entry which is preliminary data.</text>
</comment>
<dbReference type="Gene3D" id="3.90.215.10">
    <property type="entry name" value="Gamma Fibrinogen, chain A, domain 1"/>
    <property type="match status" value="1"/>
</dbReference>
<dbReference type="InterPro" id="IPR014716">
    <property type="entry name" value="Fibrinogen_a/b/g_C_1"/>
</dbReference>
<dbReference type="SMART" id="SM00186">
    <property type="entry name" value="FBG"/>
    <property type="match status" value="1"/>
</dbReference>
<feature type="chain" id="PRO_5041950801" evidence="3">
    <location>
        <begin position="21"/>
        <end position="409"/>
    </location>
</feature>
<dbReference type="EMBL" id="JAGXEW010000009">
    <property type="protein sequence ID" value="KAK1168219.1"/>
    <property type="molecule type" value="Genomic_DNA"/>
</dbReference>
<dbReference type="InterPro" id="IPR020837">
    <property type="entry name" value="Fibrinogen_CS"/>
</dbReference>
<evidence type="ECO:0000256" key="2">
    <source>
        <dbReference type="SAM" id="MobiDB-lite"/>
    </source>
</evidence>
<accession>A0AAD8DGF4</accession>
<evidence type="ECO:0000313" key="6">
    <source>
        <dbReference type="Proteomes" id="UP001230051"/>
    </source>
</evidence>
<dbReference type="PROSITE" id="PS51406">
    <property type="entry name" value="FIBRINOGEN_C_2"/>
    <property type="match status" value="1"/>
</dbReference>
<keyword evidence="1" id="KW-1015">Disulfide bond</keyword>
<dbReference type="GO" id="GO:0005615">
    <property type="term" value="C:extracellular space"/>
    <property type="evidence" value="ECO:0007669"/>
    <property type="project" value="TreeGrafter"/>
</dbReference>
<feature type="compositionally biased region" description="Polar residues" evidence="2">
    <location>
        <begin position="47"/>
        <end position="66"/>
    </location>
</feature>
<dbReference type="PROSITE" id="PS00514">
    <property type="entry name" value="FIBRINOGEN_C_1"/>
    <property type="match status" value="1"/>
</dbReference>
<feature type="signal peptide" evidence="3">
    <location>
        <begin position="1"/>
        <end position="20"/>
    </location>
</feature>
<organism evidence="5 6">
    <name type="scientific">Acipenser oxyrinchus oxyrinchus</name>
    <dbReference type="NCBI Taxonomy" id="40147"/>
    <lineage>
        <taxon>Eukaryota</taxon>
        <taxon>Metazoa</taxon>
        <taxon>Chordata</taxon>
        <taxon>Craniata</taxon>
        <taxon>Vertebrata</taxon>
        <taxon>Euteleostomi</taxon>
        <taxon>Actinopterygii</taxon>
        <taxon>Chondrostei</taxon>
        <taxon>Acipenseriformes</taxon>
        <taxon>Acipenseridae</taxon>
        <taxon>Acipenser</taxon>
    </lineage>
</organism>
<feature type="domain" description="Fibrinogen C-terminal" evidence="4">
    <location>
        <begin position="162"/>
        <end position="404"/>
    </location>
</feature>
<protein>
    <submittedName>
        <fullName evidence="5">Angiopoietin-related protein 5</fullName>
    </submittedName>
</protein>
<dbReference type="NCBIfam" id="NF040941">
    <property type="entry name" value="GGGWT_bact"/>
    <property type="match status" value="1"/>
</dbReference>
<sequence>MIQFCEFFLIIQAVFFSALGMSVLGDSRTPSLNAVDTGQNNSAADITEQEANITMPNSSRAKQASPPSGYKNEHCHIPCELSAKLIKEEKHYMCRNLQHSLVSYTRSTRKLIRGMMEDQQQSLEFLSSQLSYFLKPVRELMNKVQLLNAEAWRNNVEPFPHKPVQSHGQDCSDIRDSVDFDSKTPSGIYIIQPDGTDYPFEVFCEMDYMGGGWTVIQRRIDGNIDFNRAWSEYMDGFGDLSGEHWLGLRKIFHIVNQKNTNFRLQVALESCDDTSAYASYDNFWMEDDSRFFKIHLGRYAGSAGDAFRGYRQEDNQNSMPFSTFDIDNDGCSPFCTINGSAVESCSTKNNKTGWWFNQCGMANLNGGLLDPDSSINSHIQWDTWTQNGMAVTIKSVSMKIRRAYNPYFK</sequence>
<reference evidence="5" key="1">
    <citation type="submission" date="2022-02" db="EMBL/GenBank/DDBJ databases">
        <title>Atlantic sturgeon de novo genome assembly.</title>
        <authorList>
            <person name="Stock M."/>
            <person name="Klopp C."/>
            <person name="Guiguen Y."/>
            <person name="Cabau C."/>
            <person name="Parinello H."/>
            <person name="Santidrian Yebra-Pimentel E."/>
            <person name="Kuhl H."/>
            <person name="Dirks R.P."/>
            <person name="Guessner J."/>
            <person name="Wuertz S."/>
            <person name="Du K."/>
            <person name="Schartl M."/>
        </authorList>
    </citation>
    <scope>NUCLEOTIDE SEQUENCE</scope>
    <source>
        <strain evidence="5">STURGEONOMICS-FGT-2020</strain>
        <tissue evidence="5">Whole blood</tissue>
    </source>
</reference>
<gene>
    <name evidence="5" type="primary">ANGPTL5</name>
    <name evidence="5" type="ORF">AOXY_G11111</name>
</gene>
<dbReference type="SUPFAM" id="SSF56496">
    <property type="entry name" value="Fibrinogen C-terminal domain-like"/>
    <property type="match status" value="1"/>
</dbReference>
<evidence type="ECO:0000259" key="4">
    <source>
        <dbReference type="PROSITE" id="PS51406"/>
    </source>
</evidence>
<dbReference type="Pfam" id="PF00147">
    <property type="entry name" value="Fibrinogen_C"/>
    <property type="match status" value="1"/>
</dbReference>
<dbReference type="InterPro" id="IPR002181">
    <property type="entry name" value="Fibrinogen_a/b/g_C_dom"/>
</dbReference>
<dbReference type="CDD" id="cd00087">
    <property type="entry name" value="FReD"/>
    <property type="match status" value="1"/>
</dbReference>
<dbReference type="PANTHER" id="PTHR19143">
    <property type="entry name" value="FIBRINOGEN/TENASCIN/ANGIOPOEITIN"/>
    <property type="match status" value="1"/>
</dbReference>
<feature type="region of interest" description="Disordered" evidence="2">
    <location>
        <begin position="47"/>
        <end position="72"/>
    </location>
</feature>